<protein>
    <recommendedName>
        <fullName evidence="3">Antitoxin</fullName>
    </recommendedName>
</protein>
<reference evidence="1 2" key="1">
    <citation type="journal article" date="2016" name="Environ. Microbiol.">
        <title>Genomic resolution of a cold subsurface aquifer community provides metabolic insights for novel microbes adapted to high CO concentrations.</title>
        <authorList>
            <person name="Probst A.J."/>
            <person name="Castelle C.J."/>
            <person name="Singh A."/>
            <person name="Brown C.T."/>
            <person name="Anantharaman K."/>
            <person name="Sharon I."/>
            <person name="Hug L.A."/>
            <person name="Burstein D."/>
            <person name="Emerson J.B."/>
            <person name="Thomas B.C."/>
            <person name="Banfield J.F."/>
        </authorList>
    </citation>
    <scope>NUCLEOTIDE SEQUENCE [LARGE SCALE GENOMIC DNA]</scope>
    <source>
        <strain evidence="1">CG2_30_33_16</strain>
    </source>
</reference>
<evidence type="ECO:0000313" key="2">
    <source>
        <dbReference type="Proteomes" id="UP000183758"/>
    </source>
</evidence>
<comment type="caution">
    <text evidence="1">The sequence shown here is derived from an EMBL/GenBank/DDBJ whole genome shotgun (WGS) entry which is preliminary data.</text>
</comment>
<evidence type="ECO:0008006" key="3">
    <source>
        <dbReference type="Google" id="ProtNLM"/>
    </source>
</evidence>
<accession>A0A1J5I6G9</accession>
<evidence type="ECO:0000313" key="1">
    <source>
        <dbReference type="EMBL" id="OIP86808.1"/>
    </source>
</evidence>
<dbReference type="EMBL" id="MNZM01000001">
    <property type="protein sequence ID" value="OIP86808.1"/>
    <property type="molecule type" value="Genomic_DNA"/>
</dbReference>
<name>A0A1J5I6G9_9BACT</name>
<dbReference type="Proteomes" id="UP000183758">
    <property type="component" value="Unassembled WGS sequence"/>
</dbReference>
<gene>
    <name evidence="1" type="ORF">AUK04_00090</name>
</gene>
<proteinExistence type="predicted"/>
<sequence>MKKYKLDDEEKQILKDYNDGKYVSVNNLDEEIKLAREAAINTIQKKKNINIRLTEKDLQKLKARSVETGLPYQTLAAAVLRQYIERKVTLTL</sequence>
<dbReference type="AlphaFoldDB" id="A0A1J5I6G9"/>
<organism evidence="1 2">
    <name type="scientific">Candidatus Roizmanbacteria bacterium CG2_30_33_16</name>
    <dbReference type="NCBI Taxonomy" id="1805340"/>
    <lineage>
        <taxon>Bacteria</taxon>
        <taxon>Candidatus Roizmaniibacteriota</taxon>
    </lineage>
</organism>